<keyword evidence="1" id="KW-0560">Oxidoreductase</keyword>
<dbReference type="Proteomes" id="UP000614058">
    <property type="component" value="Unassembled WGS sequence"/>
</dbReference>
<name>A0ABS1BV95_9NEIS</name>
<dbReference type="EMBL" id="JAEHNZ010000004">
    <property type="protein sequence ID" value="MBK0397220.1"/>
    <property type="molecule type" value="Genomic_DNA"/>
</dbReference>
<keyword evidence="2" id="KW-1185">Reference proteome</keyword>
<gene>
    <name evidence="1" type="ORF">JDW22_11695</name>
</gene>
<dbReference type="RefSeq" id="WP_003793659.1">
    <property type="nucleotide sequence ID" value="NZ_JAEHNZ010000004.1"/>
</dbReference>
<keyword evidence="1" id="KW-0223">Dioxygenase</keyword>
<evidence type="ECO:0000313" key="2">
    <source>
        <dbReference type="Proteomes" id="UP000614058"/>
    </source>
</evidence>
<dbReference type="GO" id="GO:0051213">
    <property type="term" value="F:dioxygenase activity"/>
    <property type="evidence" value="ECO:0007669"/>
    <property type="project" value="UniProtKB-KW"/>
</dbReference>
<organism evidence="1 2">
    <name type="scientific">Kingella bonacorsii</name>
    <dbReference type="NCBI Taxonomy" id="2796361"/>
    <lineage>
        <taxon>Bacteria</taxon>
        <taxon>Pseudomonadati</taxon>
        <taxon>Pseudomonadota</taxon>
        <taxon>Betaproteobacteria</taxon>
        <taxon>Neisseriales</taxon>
        <taxon>Neisseriaceae</taxon>
        <taxon>Kingella</taxon>
    </lineage>
</organism>
<evidence type="ECO:0000313" key="1">
    <source>
        <dbReference type="EMBL" id="MBK0397220.1"/>
    </source>
</evidence>
<reference evidence="1 2" key="1">
    <citation type="journal article" date="2021" name="Pathogens">
        <title>Isolation and Characterization of Kingella bonacorsii sp. nov., A Novel Kingella Species Detected in a Stable Periodontitis Subject.</title>
        <authorList>
            <person name="Antezack A."/>
            <person name="Boxberger M."/>
            <person name="Rolland C."/>
            <person name="Monnet-Corti V."/>
            <person name="La Scola B."/>
        </authorList>
    </citation>
    <scope>NUCLEOTIDE SEQUENCE [LARGE SCALE GENOMIC DNA]</scope>
    <source>
        <strain evidence="1 2">Marseille-Q4569</strain>
    </source>
</reference>
<accession>A0ABS1BV95</accession>
<proteinExistence type="predicted"/>
<comment type="caution">
    <text evidence="1">The sequence shown here is derived from an EMBL/GenBank/DDBJ whole genome shotgun (WGS) entry which is preliminary data.</text>
</comment>
<dbReference type="GeneID" id="84907249"/>
<protein>
    <submittedName>
        <fullName evidence="1">Dioxygenase</fullName>
    </submittedName>
</protein>
<sequence>MTELAQLIQTAGYGEVQETLQFLLEECSLDQAPDREEIAQWRDILATRGGKFQALAQQCQQFLNELA</sequence>